<dbReference type="EMBL" id="GL888502">
    <property type="protein sequence ID" value="EGI59929.1"/>
    <property type="molecule type" value="Genomic_DNA"/>
</dbReference>
<accession>F4X0T7</accession>
<organism evidence="2">
    <name type="scientific">Acromyrmex echinatior</name>
    <name type="common">Panamanian leafcutter ant</name>
    <name type="synonym">Acromyrmex octospinosus echinatior</name>
    <dbReference type="NCBI Taxonomy" id="103372"/>
    <lineage>
        <taxon>Eukaryota</taxon>
        <taxon>Metazoa</taxon>
        <taxon>Ecdysozoa</taxon>
        <taxon>Arthropoda</taxon>
        <taxon>Hexapoda</taxon>
        <taxon>Insecta</taxon>
        <taxon>Pterygota</taxon>
        <taxon>Neoptera</taxon>
        <taxon>Endopterygota</taxon>
        <taxon>Hymenoptera</taxon>
        <taxon>Apocrita</taxon>
        <taxon>Aculeata</taxon>
        <taxon>Formicoidea</taxon>
        <taxon>Formicidae</taxon>
        <taxon>Myrmicinae</taxon>
        <taxon>Acromyrmex</taxon>
    </lineage>
</organism>
<sequence>MAVMLKPSAEYNRRVAIIEGLRTGHSATENNSVLWIPKINHLNPLDYVWSVVERVTNKSRHPNVTSLRTSIEAAFVGMDSVTLQITAFSIKYSLHTVFFFVQKYPQSSLANNPVIVEIQCGSAYPLLREALPSNGLKRQPKRGLRKERGASNPL</sequence>
<dbReference type="InParanoid" id="F4X0T7"/>
<evidence type="ECO:0000313" key="2">
    <source>
        <dbReference type="Proteomes" id="UP000007755"/>
    </source>
</evidence>
<dbReference type="Proteomes" id="UP000007755">
    <property type="component" value="Unassembled WGS sequence"/>
</dbReference>
<name>F4X0T7_ACREC</name>
<proteinExistence type="predicted"/>
<evidence type="ECO:0000313" key="1">
    <source>
        <dbReference type="EMBL" id="EGI59929.1"/>
    </source>
</evidence>
<keyword evidence="2" id="KW-1185">Reference proteome</keyword>
<reference evidence="1" key="1">
    <citation type="submission" date="2011-02" db="EMBL/GenBank/DDBJ databases">
        <title>The genome of the leaf-cutting ant Acromyrmex echinatior suggests key adaptations to social evolution and fungus farming.</title>
        <authorList>
            <person name="Nygaard S."/>
            <person name="Zhang G."/>
        </authorList>
    </citation>
    <scope>NUCLEOTIDE SEQUENCE</scope>
</reference>
<dbReference type="AlphaFoldDB" id="F4X0T7"/>
<protein>
    <submittedName>
        <fullName evidence="1">Uncharacterized protein</fullName>
    </submittedName>
</protein>
<gene>
    <name evidence="1" type="ORF">G5I_11885</name>
</gene>